<accession>A0A7W5H7Z1</accession>
<keyword evidence="2" id="KW-1185">Reference proteome</keyword>
<dbReference type="AlphaFoldDB" id="A0A7W5H7Z1"/>
<name>A0A7W5H7Z1_9BACT</name>
<protein>
    <submittedName>
        <fullName evidence="1">Uncharacterized protein</fullName>
    </submittedName>
</protein>
<comment type="caution">
    <text evidence="1">The sequence shown here is derived from an EMBL/GenBank/DDBJ whole genome shotgun (WGS) entry which is preliminary data.</text>
</comment>
<dbReference type="RefSeq" id="WP_184307149.1">
    <property type="nucleotide sequence ID" value="NZ_JACHXU010000019.1"/>
</dbReference>
<dbReference type="Proteomes" id="UP000536179">
    <property type="component" value="Unassembled WGS sequence"/>
</dbReference>
<organism evidence="1 2">
    <name type="scientific">Aporhodopirellula rubra</name>
    <dbReference type="NCBI Taxonomy" id="980271"/>
    <lineage>
        <taxon>Bacteria</taxon>
        <taxon>Pseudomonadati</taxon>
        <taxon>Planctomycetota</taxon>
        <taxon>Planctomycetia</taxon>
        <taxon>Pirellulales</taxon>
        <taxon>Pirellulaceae</taxon>
        <taxon>Aporhodopirellula</taxon>
    </lineage>
</organism>
<sequence length="211" mass="24691">MVNTTERDRRIFDIFDTAPVTTRQLVKLNVFPSYQTANRRLIRLKKRKRGRTPRVIGTVAMHDSGREAKVYCSHRVSKIEHEVFLSEELIDWPIPFTMWKRGRNTDGFLRPDAEIDGLSIEFDRGYETQKQLRKQVVRYRDYDGFVVWCVPSVKQIDWIRKDASDNTLYKLHGASVLFDGQGRELSVAKLCDRILEIYQHPMGWPTSLGES</sequence>
<reference evidence="1 2" key="1">
    <citation type="submission" date="2020-08" db="EMBL/GenBank/DDBJ databases">
        <title>Genomic Encyclopedia of Type Strains, Phase III (KMG-III): the genomes of soil and plant-associated and newly described type strains.</title>
        <authorList>
            <person name="Whitman W."/>
        </authorList>
    </citation>
    <scope>NUCLEOTIDE SEQUENCE [LARGE SCALE GENOMIC DNA]</scope>
    <source>
        <strain evidence="1 2">CECT 8075</strain>
    </source>
</reference>
<evidence type="ECO:0000313" key="2">
    <source>
        <dbReference type="Proteomes" id="UP000536179"/>
    </source>
</evidence>
<gene>
    <name evidence="1" type="ORF">FHS27_004747</name>
</gene>
<proteinExistence type="predicted"/>
<dbReference type="EMBL" id="JACHXU010000019">
    <property type="protein sequence ID" value="MBB3208913.1"/>
    <property type="molecule type" value="Genomic_DNA"/>
</dbReference>
<evidence type="ECO:0000313" key="1">
    <source>
        <dbReference type="EMBL" id="MBB3208913.1"/>
    </source>
</evidence>